<dbReference type="RefSeq" id="WP_129048851.1">
    <property type="nucleotide sequence ID" value="NZ_SDHX01000002.1"/>
</dbReference>
<evidence type="ECO:0008006" key="4">
    <source>
        <dbReference type="Google" id="ProtNLM"/>
    </source>
</evidence>
<proteinExistence type="predicted"/>
<accession>A0A4Q1C4E7</accession>
<dbReference type="OrthoDB" id="9812349at2"/>
<dbReference type="Pfam" id="PF05656">
    <property type="entry name" value="DUF805"/>
    <property type="match status" value="1"/>
</dbReference>
<evidence type="ECO:0000256" key="1">
    <source>
        <dbReference type="SAM" id="Phobius"/>
    </source>
</evidence>
<reference evidence="2 3" key="1">
    <citation type="submission" date="2019-01" db="EMBL/GenBank/DDBJ databases">
        <title>Lacunisphaera sp. strain TWA-58.</title>
        <authorList>
            <person name="Chen W.-M."/>
        </authorList>
    </citation>
    <scope>NUCLEOTIDE SEQUENCE [LARGE SCALE GENOMIC DNA]</scope>
    <source>
        <strain evidence="2 3">TWA-58</strain>
    </source>
</reference>
<dbReference type="AlphaFoldDB" id="A0A4Q1C4E7"/>
<gene>
    <name evidence="2" type="ORF">ESB00_16315</name>
</gene>
<dbReference type="Proteomes" id="UP000290218">
    <property type="component" value="Unassembled WGS sequence"/>
</dbReference>
<sequence length="111" mass="12244">MLPKTLARLPYFLRWLCLLSAVGLIAALLLPFEGRVASKSAVELSLVLLLGVWMILKIGMLDMARARNIGWSPWMALLCLVPLVSGIMQILLFVMPPKQNGDTLSQRSPAN</sequence>
<feature type="transmembrane region" description="Helical" evidence="1">
    <location>
        <begin position="44"/>
        <end position="62"/>
    </location>
</feature>
<evidence type="ECO:0000313" key="3">
    <source>
        <dbReference type="Proteomes" id="UP000290218"/>
    </source>
</evidence>
<feature type="transmembrane region" description="Helical" evidence="1">
    <location>
        <begin position="74"/>
        <end position="95"/>
    </location>
</feature>
<keyword evidence="1" id="KW-1133">Transmembrane helix</keyword>
<keyword evidence="3" id="KW-1185">Reference proteome</keyword>
<organism evidence="2 3">
    <name type="scientific">Oleiharenicola lentus</name>
    <dbReference type="NCBI Taxonomy" id="2508720"/>
    <lineage>
        <taxon>Bacteria</taxon>
        <taxon>Pseudomonadati</taxon>
        <taxon>Verrucomicrobiota</taxon>
        <taxon>Opitutia</taxon>
        <taxon>Opitutales</taxon>
        <taxon>Opitutaceae</taxon>
        <taxon>Oleiharenicola</taxon>
    </lineage>
</organism>
<evidence type="ECO:0000313" key="2">
    <source>
        <dbReference type="EMBL" id="RXK53262.1"/>
    </source>
</evidence>
<dbReference type="EMBL" id="SDHX01000002">
    <property type="protein sequence ID" value="RXK53262.1"/>
    <property type="molecule type" value="Genomic_DNA"/>
</dbReference>
<keyword evidence="1" id="KW-0812">Transmembrane</keyword>
<dbReference type="InterPro" id="IPR008523">
    <property type="entry name" value="DUF805"/>
</dbReference>
<comment type="caution">
    <text evidence="2">The sequence shown here is derived from an EMBL/GenBank/DDBJ whole genome shotgun (WGS) entry which is preliminary data.</text>
</comment>
<name>A0A4Q1C4E7_9BACT</name>
<feature type="transmembrane region" description="Helical" evidence="1">
    <location>
        <begin position="12"/>
        <end position="32"/>
    </location>
</feature>
<protein>
    <recommendedName>
        <fullName evidence="4">DUF805 domain-containing protein</fullName>
    </recommendedName>
</protein>
<dbReference type="GO" id="GO:0016020">
    <property type="term" value="C:membrane"/>
    <property type="evidence" value="ECO:0007669"/>
    <property type="project" value="InterPro"/>
</dbReference>
<keyword evidence="1" id="KW-0472">Membrane</keyword>